<dbReference type="AlphaFoldDB" id="A0AA94HK71"/>
<dbReference type="GO" id="GO:0019563">
    <property type="term" value="P:glycerol catabolic process"/>
    <property type="evidence" value="ECO:0007669"/>
    <property type="project" value="TreeGrafter"/>
</dbReference>
<accession>A0AA94HK71</accession>
<evidence type="ECO:0000259" key="3">
    <source>
        <dbReference type="PROSITE" id="PS51480"/>
    </source>
</evidence>
<evidence type="ECO:0000313" key="4">
    <source>
        <dbReference type="EMBL" id="SFR99067.1"/>
    </source>
</evidence>
<sequence>MQTNDGQLRDAIVRTALERIVAALDEAREELDELDAVGDDGNHGTHMLAGATAALAAAEAASDGGALAAASDAWAGEVGNANTLWGAMGRAAAAAIVDGPTAMVDAALRGLEAATDAHLGQKSLVDTLLPALGDAHVHLQRGESGADAAAHAAGVAEEAAMQTAAIEDRFDASSPDLGYPDPGAASSAVVLAAVADVIAELE</sequence>
<evidence type="ECO:0000256" key="2">
    <source>
        <dbReference type="ARBA" id="ARBA00022777"/>
    </source>
</evidence>
<dbReference type="InterPro" id="IPR036117">
    <property type="entry name" value="DhaL_dom_sf"/>
</dbReference>
<keyword evidence="5" id="KW-1185">Reference proteome</keyword>
<evidence type="ECO:0000313" key="5">
    <source>
        <dbReference type="Proteomes" id="UP000198506"/>
    </source>
</evidence>
<dbReference type="Gene3D" id="1.25.40.340">
    <property type="match status" value="1"/>
</dbReference>
<name>A0AA94HK71_9MICO</name>
<dbReference type="SUPFAM" id="SSF101473">
    <property type="entry name" value="DhaL-like"/>
    <property type="match status" value="1"/>
</dbReference>
<dbReference type="PANTHER" id="PTHR28629:SF4">
    <property type="entry name" value="TRIOKINASE_FMN CYCLASE"/>
    <property type="match status" value="1"/>
</dbReference>
<reference evidence="4 5" key="1">
    <citation type="submission" date="2016-10" db="EMBL/GenBank/DDBJ databases">
        <authorList>
            <person name="Varghese N."/>
            <person name="Submissions S."/>
        </authorList>
    </citation>
    <scope>NUCLEOTIDE SEQUENCE [LARGE SCALE GENOMIC DNA]</scope>
    <source>
        <strain evidence="4 5">IAM 15147</strain>
    </source>
</reference>
<dbReference type="SMART" id="SM01120">
    <property type="entry name" value="Dak2"/>
    <property type="match status" value="1"/>
</dbReference>
<comment type="caution">
    <text evidence="4">The sequence shown here is derived from an EMBL/GenBank/DDBJ whole genome shotgun (WGS) entry which is preliminary data.</text>
</comment>
<proteinExistence type="predicted"/>
<dbReference type="RefSeq" id="WP_177220198.1">
    <property type="nucleotide sequence ID" value="NZ_FOZN01000001.1"/>
</dbReference>
<dbReference type="Proteomes" id="UP000198506">
    <property type="component" value="Unassembled WGS sequence"/>
</dbReference>
<dbReference type="PANTHER" id="PTHR28629">
    <property type="entry name" value="TRIOKINASE/FMN CYCLASE"/>
    <property type="match status" value="1"/>
</dbReference>
<protein>
    <submittedName>
        <fullName evidence="4">Dihydroxyacetone kinase, C-terminal domain</fullName>
    </submittedName>
</protein>
<evidence type="ECO:0000256" key="1">
    <source>
        <dbReference type="ARBA" id="ARBA00022679"/>
    </source>
</evidence>
<dbReference type="PROSITE" id="PS51480">
    <property type="entry name" value="DHAL"/>
    <property type="match status" value="1"/>
</dbReference>
<dbReference type="Pfam" id="PF02734">
    <property type="entry name" value="Dak2"/>
    <property type="match status" value="1"/>
</dbReference>
<gene>
    <name evidence="4" type="ORF">SAMN04487783_0306</name>
</gene>
<feature type="domain" description="DhaL" evidence="3">
    <location>
        <begin position="11"/>
        <end position="196"/>
    </location>
</feature>
<keyword evidence="2 4" id="KW-0418">Kinase</keyword>
<dbReference type="InterPro" id="IPR050861">
    <property type="entry name" value="Dihydroxyacetone_Kinase"/>
</dbReference>
<organism evidence="4 5">
    <name type="scientific">Agrococcus baldri</name>
    <dbReference type="NCBI Taxonomy" id="153730"/>
    <lineage>
        <taxon>Bacteria</taxon>
        <taxon>Bacillati</taxon>
        <taxon>Actinomycetota</taxon>
        <taxon>Actinomycetes</taxon>
        <taxon>Micrococcales</taxon>
        <taxon>Microbacteriaceae</taxon>
        <taxon>Agrococcus</taxon>
    </lineage>
</organism>
<dbReference type="EMBL" id="FOZN01000001">
    <property type="protein sequence ID" value="SFR99067.1"/>
    <property type="molecule type" value="Genomic_DNA"/>
</dbReference>
<keyword evidence="1" id="KW-0808">Transferase</keyword>
<dbReference type="InterPro" id="IPR004007">
    <property type="entry name" value="DhaL_dom"/>
</dbReference>
<dbReference type="GO" id="GO:0005829">
    <property type="term" value="C:cytosol"/>
    <property type="evidence" value="ECO:0007669"/>
    <property type="project" value="TreeGrafter"/>
</dbReference>
<dbReference type="GO" id="GO:0004371">
    <property type="term" value="F:glycerone kinase activity"/>
    <property type="evidence" value="ECO:0007669"/>
    <property type="project" value="InterPro"/>
</dbReference>